<feature type="region of interest" description="Disordered" evidence="1">
    <location>
        <begin position="1"/>
        <end position="44"/>
    </location>
</feature>
<dbReference type="AlphaFoldDB" id="A0A2P5C8C3"/>
<evidence type="ECO:0000313" key="2">
    <source>
        <dbReference type="EMBL" id="PON57245.1"/>
    </source>
</evidence>
<dbReference type="Proteomes" id="UP000237105">
    <property type="component" value="Unassembled WGS sequence"/>
</dbReference>
<gene>
    <name evidence="2" type="ORF">PanWU01x14_175090</name>
</gene>
<protein>
    <submittedName>
        <fullName evidence="2">Uncharacterized protein</fullName>
    </submittedName>
</protein>
<dbReference type="EMBL" id="JXTB01000161">
    <property type="protein sequence ID" value="PON57245.1"/>
    <property type="molecule type" value="Genomic_DNA"/>
</dbReference>
<feature type="non-terminal residue" evidence="2">
    <location>
        <position position="58"/>
    </location>
</feature>
<keyword evidence="3" id="KW-1185">Reference proteome</keyword>
<proteinExistence type="predicted"/>
<sequence>MSRSSAARDRRSPPSGSPENAEGCRSKLFGNPATGDDSGHRLTPNRSLWIRLVARIIK</sequence>
<accession>A0A2P5C8C3</accession>
<comment type="caution">
    <text evidence="2">The sequence shown here is derived from an EMBL/GenBank/DDBJ whole genome shotgun (WGS) entry which is preliminary data.</text>
</comment>
<organism evidence="2 3">
    <name type="scientific">Parasponia andersonii</name>
    <name type="common">Sponia andersonii</name>
    <dbReference type="NCBI Taxonomy" id="3476"/>
    <lineage>
        <taxon>Eukaryota</taxon>
        <taxon>Viridiplantae</taxon>
        <taxon>Streptophyta</taxon>
        <taxon>Embryophyta</taxon>
        <taxon>Tracheophyta</taxon>
        <taxon>Spermatophyta</taxon>
        <taxon>Magnoliopsida</taxon>
        <taxon>eudicotyledons</taxon>
        <taxon>Gunneridae</taxon>
        <taxon>Pentapetalae</taxon>
        <taxon>rosids</taxon>
        <taxon>fabids</taxon>
        <taxon>Rosales</taxon>
        <taxon>Cannabaceae</taxon>
        <taxon>Parasponia</taxon>
    </lineage>
</organism>
<evidence type="ECO:0000256" key="1">
    <source>
        <dbReference type="SAM" id="MobiDB-lite"/>
    </source>
</evidence>
<name>A0A2P5C8C3_PARAD</name>
<feature type="compositionally biased region" description="Basic and acidic residues" evidence="1">
    <location>
        <begin position="1"/>
        <end position="12"/>
    </location>
</feature>
<reference evidence="3" key="1">
    <citation type="submission" date="2016-06" db="EMBL/GenBank/DDBJ databases">
        <title>Parallel loss of symbiosis genes in relatives of nitrogen-fixing non-legume Parasponia.</title>
        <authorList>
            <person name="Van Velzen R."/>
            <person name="Holmer R."/>
            <person name="Bu F."/>
            <person name="Rutten L."/>
            <person name="Van Zeijl A."/>
            <person name="Liu W."/>
            <person name="Santuari L."/>
            <person name="Cao Q."/>
            <person name="Sharma T."/>
            <person name="Shen D."/>
            <person name="Roswanjaya Y."/>
            <person name="Wardhani T."/>
            <person name="Kalhor M.S."/>
            <person name="Jansen J."/>
            <person name="Van den Hoogen J."/>
            <person name="Gungor B."/>
            <person name="Hartog M."/>
            <person name="Hontelez J."/>
            <person name="Verver J."/>
            <person name="Yang W.-C."/>
            <person name="Schijlen E."/>
            <person name="Repin R."/>
            <person name="Schilthuizen M."/>
            <person name="Schranz E."/>
            <person name="Heidstra R."/>
            <person name="Miyata K."/>
            <person name="Fedorova E."/>
            <person name="Kohlen W."/>
            <person name="Bisseling T."/>
            <person name="Smit S."/>
            <person name="Geurts R."/>
        </authorList>
    </citation>
    <scope>NUCLEOTIDE SEQUENCE [LARGE SCALE GENOMIC DNA]</scope>
    <source>
        <strain evidence="3">cv. WU1-14</strain>
    </source>
</reference>
<evidence type="ECO:0000313" key="3">
    <source>
        <dbReference type="Proteomes" id="UP000237105"/>
    </source>
</evidence>